<evidence type="ECO:0000256" key="4">
    <source>
        <dbReference type="ARBA" id="ARBA00022690"/>
    </source>
</evidence>
<comment type="subcellular location">
    <subcellularLocation>
        <location evidence="1">Cytoplasm</location>
    </subcellularLocation>
</comment>
<dbReference type="EMBL" id="JAULJE010000008">
    <property type="protein sequence ID" value="KAK1339643.1"/>
    <property type="molecule type" value="Genomic_DNA"/>
</dbReference>
<dbReference type="GO" id="GO:0032691">
    <property type="term" value="P:negative regulation of interleukin-1 beta production"/>
    <property type="evidence" value="ECO:0007669"/>
    <property type="project" value="TreeGrafter"/>
</dbReference>
<dbReference type="FunFam" id="2.30.39.10:FF:000014">
    <property type="entry name" value="Serpin family B member 9"/>
    <property type="match status" value="1"/>
</dbReference>
<dbReference type="PANTHER" id="PTHR11461">
    <property type="entry name" value="SERINE PROTEASE INHIBITOR, SERPIN"/>
    <property type="match status" value="1"/>
</dbReference>
<dbReference type="GO" id="GO:0005615">
    <property type="term" value="C:extracellular space"/>
    <property type="evidence" value="ECO:0007669"/>
    <property type="project" value="InterPro"/>
</dbReference>
<organism evidence="7 8">
    <name type="scientific">Cnephaeus nilssonii</name>
    <name type="common">Northern bat</name>
    <name type="synonym">Eptesicus nilssonii</name>
    <dbReference type="NCBI Taxonomy" id="3371016"/>
    <lineage>
        <taxon>Eukaryota</taxon>
        <taxon>Metazoa</taxon>
        <taxon>Chordata</taxon>
        <taxon>Craniata</taxon>
        <taxon>Vertebrata</taxon>
        <taxon>Euteleostomi</taxon>
        <taxon>Mammalia</taxon>
        <taxon>Eutheria</taxon>
        <taxon>Laurasiatheria</taxon>
        <taxon>Chiroptera</taxon>
        <taxon>Yangochiroptera</taxon>
        <taxon>Vespertilionidae</taxon>
        <taxon>Cnephaeus</taxon>
    </lineage>
</organism>
<evidence type="ECO:0000256" key="2">
    <source>
        <dbReference type="ARBA" id="ARBA00006426"/>
    </source>
</evidence>
<comment type="similarity">
    <text evidence="2">Belongs to the serpin family. Ov-serpin subfamily.</text>
</comment>
<evidence type="ECO:0000259" key="6">
    <source>
        <dbReference type="Pfam" id="PF00079"/>
    </source>
</evidence>
<dbReference type="PANTHER" id="PTHR11461:SF180">
    <property type="entry name" value="LEUKOCYTE ELASTASE INHIBITOR"/>
    <property type="match status" value="1"/>
</dbReference>
<dbReference type="InterPro" id="IPR000215">
    <property type="entry name" value="Serpin_fam"/>
</dbReference>
<sequence length="125" mass="14380">MNNVSDLVFSTVQKDTKTVKMMYQKSTFPFGYIEDLKCRVLELPYQGGELSMVILLPDDIEDEATGLKKIEEQLTLEKLHEWTKPENLSSIEVNVHLPRFKLEESYNLNSHLASLGVNPETKDTY</sequence>
<dbReference type="Proteomes" id="UP001177744">
    <property type="component" value="Unassembled WGS sequence"/>
</dbReference>
<evidence type="ECO:0000256" key="1">
    <source>
        <dbReference type="ARBA" id="ARBA00004496"/>
    </source>
</evidence>
<dbReference type="InterPro" id="IPR023796">
    <property type="entry name" value="Serpin_dom"/>
</dbReference>
<dbReference type="InterPro" id="IPR042185">
    <property type="entry name" value="Serpin_sf_2"/>
</dbReference>
<gene>
    <name evidence="7" type="ORF">QTO34_018197</name>
</gene>
<evidence type="ECO:0000256" key="3">
    <source>
        <dbReference type="ARBA" id="ARBA00022490"/>
    </source>
</evidence>
<protein>
    <recommendedName>
        <fullName evidence="6">Serpin domain-containing protein</fullName>
    </recommendedName>
</protein>
<reference evidence="7" key="1">
    <citation type="submission" date="2023-06" db="EMBL/GenBank/DDBJ databases">
        <title>Reference genome for the Northern bat (Eptesicus nilssonii), a most northern bat species.</title>
        <authorList>
            <person name="Laine V.N."/>
            <person name="Pulliainen A.T."/>
            <person name="Lilley T.M."/>
        </authorList>
    </citation>
    <scope>NUCLEOTIDE SEQUENCE</scope>
    <source>
        <strain evidence="7">BLF_Eptnil</strain>
        <tissue evidence="7">Kidney</tissue>
    </source>
</reference>
<feature type="domain" description="Serpin" evidence="6">
    <location>
        <begin position="7"/>
        <end position="118"/>
    </location>
</feature>
<keyword evidence="5" id="KW-0722">Serine protease inhibitor</keyword>
<dbReference type="Gene3D" id="2.30.39.10">
    <property type="entry name" value="Alpha-1-antitrypsin, domain 1"/>
    <property type="match status" value="1"/>
</dbReference>
<keyword evidence="3" id="KW-0963">Cytoplasm</keyword>
<evidence type="ECO:0000256" key="5">
    <source>
        <dbReference type="ARBA" id="ARBA00022900"/>
    </source>
</evidence>
<accession>A0AA40LPS1</accession>
<proteinExistence type="inferred from homology"/>
<dbReference type="Pfam" id="PF00079">
    <property type="entry name" value="Serpin"/>
    <property type="match status" value="1"/>
</dbReference>
<dbReference type="GO" id="GO:0004867">
    <property type="term" value="F:serine-type endopeptidase inhibitor activity"/>
    <property type="evidence" value="ECO:0007669"/>
    <property type="project" value="UniProtKB-KW"/>
</dbReference>
<keyword evidence="4" id="KW-0646">Protease inhibitor</keyword>
<keyword evidence="8" id="KW-1185">Reference proteome</keyword>
<name>A0AA40LPS1_CNENI</name>
<dbReference type="SUPFAM" id="SSF56574">
    <property type="entry name" value="Serpins"/>
    <property type="match status" value="1"/>
</dbReference>
<dbReference type="AlphaFoldDB" id="A0AA40LPS1"/>
<evidence type="ECO:0000313" key="8">
    <source>
        <dbReference type="Proteomes" id="UP001177744"/>
    </source>
</evidence>
<evidence type="ECO:0000313" key="7">
    <source>
        <dbReference type="EMBL" id="KAK1339643.1"/>
    </source>
</evidence>
<dbReference type="InterPro" id="IPR036186">
    <property type="entry name" value="Serpin_sf"/>
</dbReference>
<comment type="caution">
    <text evidence="7">The sequence shown here is derived from an EMBL/GenBank/DDBJ whole genome shotgun (WGS) entry which is preliminary data.</text>
</comment>
<dbReference type="GO" id="GO:0005737">
    <property type="term" value="C:cytoplasm"/>
    <property type="evidence" value="ECO:0007669"/>
    <property type="project" value="UniProtKB-SubCell"/>
</dbReference>